<keyword evidence="5" id="KW-1185">Reference proteome</keyword>
<gene>
    <name evidence="3" type="ORF">EDS130_LOCUS16975</name>
    <name evidence="4" type="ORF">XAT740_LOCUS49838</name>
</gene>
<organism evidence="4 5">
    <name type="scientific">Adineta ricciae</name>
    <name type="common">Rotifer</name>
    <dbReference type="NCBI Taxonomy" id="249248"/>
    <lineage>
        <taxon>Eukaryota</taxon>
        <taxon>Metazoa</taxon>
        <taxon>Spiralia</taxon>
        <taxon>Gnathifera</taxon>
        <taxon>Rotifera</taxon>
        <taxon>Eurotatoria</taxon>
        <taxon>Bdelloidea</taxon>
        <taxon>Adinetida</taxon>
        <taxon>Adinetidae</taxon>
        <taxon>Adineta</taxon>
    </lineage>
</organism>
<dbReference type="InterPro" id="IPR027267">
    <property type="entry name" value="AH/BAR_dom_sf"/>
</dbReference>
<dbReference type="AlphaFoldDB" id="A0A816C819"/>
<dbReference type="Proteomes" id="UP000663852">
    <property type="component" value="Unassembled WGS sequence"/>
</dbReference>
<reference evidence="4" key="1">
    <citation type="submission" date="2021-02" db="EMBL/GenBank/DDBJ databases">
        <authorList>
            <person name="Nowell W R."/>
        </authorList>
    </citation>
    <scope>NUCLEOTIDE SEQUENCE</scope>
</reference>
<dbReference type="EMBL" id="CAJNOR010007481">
    <property type="protein sequence ID" value="CAF1618009.1"/>
    <property type="molecule type" value="Genomic_DNA"/>
</dbReference>
<protein>
    <submittedName>
        <fullName evidence="4">Uncharacterized protein</fullName>
    </submittedName>
</protein>
<comment type="caution">
    <text evidence="4">The sequence shown here is derived from an EMBL/GenBank/DDBJ whole genome shotgun (WGS) entry which is preliminary data.</text>
</comment>
<evidence type="ECO:0000313" key="4">
    <source>
        <dbReference type="EMBL" id="CAF1618009.1"/>
    </source>
</evidence>
<dbReference type="OrthoDB" id="10255128at2759"/>
<name>A0A816C819_ADIRI</name>
<dbReference type="EMBL" id="CAJNOJ010000075">
    <property type="protein sequence ID" value="CAF1042033.1"/>
    <property type="molecule type" value="Genomic_DNA"/>
</dbReference>
<feature type="coiled-coil region" evidence="1">
    <location>
        <begin position="238"/>
        <end position="276"/>
    </location>
</feature>
<feature type="compositionally biased region" description="Basic and acidic residues" evidence="2">
    <location>
        <begin position="338"/>
        <end position="347"/>
    </location>
</feature>
<feature type="region of interest" description="Disordered" evidence="2">
    <location>
        <begin position="335"/>
        <end position="421"/>
    </location>
</feature>
<proteinExistence type="predicted"/>
<evidence type="ECO:0000256" key="1">
    <source>
        <dbReference type="SAM" id="Coils"/>
    </source>
</evidence>
<dbReference type="Proteomes" id="UP000663828">
    <property type="component" value="Unassembled WGS sequence"/>
</dbReference>
<feature type="coiled-coil region" evidence="1">
    <location>
        <begin position="182"/>
        <end position="209"/>
    </location>
</feature>
<keyword evidence="1" id="KW-0175">Coiled coil</keyword>
<evidence type="ECO:0000313" key="5">
    <source>
        <dbReference type="Proteomes" id="UP000663828"/>
    </source>
</evidence>
<feature type="compositionally biased region" description="Polar residues" evidence="2">
    <location>
        <begin position="366"/>
        <end position="377"/>
    </location>
</feature>
<feature type="compositionally biased region" description="Polar residues" evidence="2">
    <location>
        <begin position="410"/>
        <end position="421"/>
    </location>
</feature>
<dbReference type="SUPFAM" id="SSF103657">
    <property type="entry name" value="BAR/IMD domain-like"/>
    <property type="match status" value="1"/>
</dbReference>
<dbReference type="Gene3D" id="1.20.1270.60">
    <property type="entry name" value="Arfaptin homology (AH) domain/BAR domain"/>
    <property type="match status" value="1"/>
</dbReference>
<evidence type="ECO:0000313" key="3">
    <source>
        <dbReference type="EMBL" id="CAF1042033.1"/>
    </source>
</evidence>
<sequence length="421" mass="48221">MTLRVTSTLLRRTSSLRKTVATVRKTWESSPLHNNDDATYGSNEFIHLQFFVDDNYQAIIKCLNDGYQVCKDILSYLQAYHDLQQQHAEKLSSFTTEWIAKLNQQPTISSYNTTKRAQAKIIRSPNKLAQLIEARCKDMQQVINTFRGQVERLYPKERLSPVHKHYRAEQVKRSFKAARASVLKLSEALEKLHEQEEQAKNARHAADVQCENLSLDPTATAKKVTKANDNQVKRQVELEAIQDEIARTEKRYAQEQETYREKAMEIYKECRQYEQERLDQIRDILISFAQAAHTPDYSDGQDEIFDDLIEHIKTQQNSLDDLNFWAKVYGVTSSEKATSSEEAKDESNTTTIESRKTKKPSKSDNDTSSATATNTRQSVDEDEEEQSTASSNKNKQTKVKKSTAVDKKSNLGNDSTTTKIS</sequence>
<evidence type="ECO:0000256" key="2">
    <source>
        <dbReference type="SAM" id="MobiDB-lite"/>
    </source>
</evidence>
<accession>A0A816C819</accession>